<name>A0A133UG28_9EURY</name>
<protein>
    <recommendedName>
        <fullName evidence="1">Sm domain-containing protein</fullName>
    </recommendedName>
</protein>
<dbReference type="InterPro" id="IPR001163">
    <property type="entry name" value="Sm_dom_euk/arc"/>
</dbReference>
<evidence type="ECO:0000259" key="1">
    <source>
        <dbReference type="PROSITE" id="PS52002"/>
    </source>
</evidence>
<reference evidence="2 3" key="1">
    <citation type="journal article" date="2016" name="Sci. Rep.">
        <title>Metabolic traits of an uncultured archaeal lineage -MSBL1- from brine pools of the Red Sea.</title>
        <authorList>
            <person name="Mwirichia R."/>
            <person name="Alam I."/>
            <person name="Rashid M."/>
            <person name="Vinu M."/>
            <person name="Ba-Alawi W."/>
            <person name="Anthony Kamau A."/>
            <person name="Kamanda Ngugi D."/>
            <person name="Goker M."/>
            <person name="Klenk H.P."/>
            <person name="Bajic V."/>
            <person name="Stingl U."/>
        </authorList>
    </citation>
    <scope>NUCLEOTIDE SEQUENCE [LARGE SCALE GENOMIC DNA]</scope>
    <source>
        <strain evidence="2">SCGC-AAA259E22</strain>
    </source>
</reference>
<keyword evidence="3" id="KW-1185">Reference proteome</keyword>
<sequence length="78" mass="8778">MNDRHSKPREFLENCLGERVEVALKGGDLVRGELKSFDEHLNLKLGDARKTKNGPNDRKFKSLIVRGSNVVFVSPSQV</sequence>
<accession>A0A133UG28</accession>
<dbReference type="InterPro" id="IPR047575">
    <property type="entry name" value="Sm"/>
</dbReference>
<dbReference type="Pfam" id="PF01423">
    <property type="entry name" value="LSM"/>
    <property type="match status" value="1"/>
</dbReference>
<evidence type="ECO:0000313" key="3">
    <source>
        <dbReference type="Proteomes" id="UP000070657"/>
    </source>
</evidence>
<dbReference type="AlphaFoldDB" id="A0A133UG28"/>
<dbReference type="PROSITE" id="PS52002">
    <property type="entry name" value="SM"/>
    <property type="match status" value="1"/>
</dbReference>
<dbReference type="SUPFAM" id="SSF50182">
    <property type="entry name" value="Sm-like ribonucleoproteins"/>
    <property type="match status" value="1"/>
</dbReference>
<comment type="caution">
    <text evidence="2">The sequence shown here is derived from an EMBL/GenBank/DDBJ whole genome shotgun (WGS) entry which is preliminary data.</text>
</comment>
<proteinExistence type="predicted"/>
<evidence type="ECO:0000313" key="2">
    <source>
        <dbReference type="EMBL" id="KXA93162.1"/>
    </source>
</evidence>
<dbReference type="GO" id="GO:0003723">
    <property type="term" value="F:RNA binding"/>
    <property type="evidence" value="ECO:0007669"/>
    <property type="project" value="InterPro"/>
</dbReference>
<dbReference type="Gene3D" id="2.30.30.100">
    <property type="match status" value="1"/>
</dbReference>
<gene>
    <name evidence="2" type="ORF">AKJ66_02655</name>
</gene>
<dbReference type="InterPro" id="IPR010920">
    <property type="entry name" value="LSM_dom_sf"/>
</dbReference>
<organism evidence="2 3">
    <name type="scientific">candidate division MSBL1 archaeon SCGC-AAA259E22</name>
    <dbReference type="NCBI Taxonomy" id="1698265"/>
    <lineage>
        <taxon>Archaea</taxon>
        <taxon>Methanobacteriati</taxon>
        <taxon>Methanobacteriota</taxon>
        <taxon>candidate division MSBL1</taxon>
    </lineage>
</organism>
<feature type="domain" description="Sm" evidence="1">
    <location>
        <begin position="7"/>
        <end position="78"/>
    </location>
</feature>
<dbReference type="EMBL" id="LHXP01000027">
    <property type="protein sequence ID" value="KXA93162.1"/>
    <property type="molecule type" value="Genomic_DNA"/>
</dbReference>
<dbReference type="SMART" id="SM00651">
    <property type="entry name" value="Sm"/>
    <property type="match status" value="1"/>
</dbReference>
<dbReference type="Proteomes" id="UP000070657">
    <property type="component" value="Unassembled WGS sequence"/>
</dbReference>